<dbReference type="RefSeq" id="WP_185259336.1">
    <property type="nucleotide sequence ID" value="NZ_AP023368.1"/>
</dbReference>
<protein>
    <recommendedName>
        <fullName evidence="1">FMN-binding domain-containing protein</fullName>
    </recommendedName>
</protein>
<reference evidence="2 3" key="1">
    <citation type="submission" date="2020-08" db="EMBL/GenBank/DDBJ databases">
        <title>Draft genome sequencing of an Anaerocolumna strain isolated from anoxic soil subjected to BSD treatment.</title>
        <authorList>
            <person name="Uek A."/>
            <person name="Tonouchi A."/>
        </authorList>
    </citation>
    <scope>NUCLEOTIDE SEQUENCE [LARGE SCALE GENOMIC DNA]</scope>
    <source>
        <strain evidence="2 3">CTTW</strain>
    </source>
</reference>
<keyword evidence="3" id="KW-1185">Reference proteome</keyword>
<dbReference type="GO" id="GO:0010181">
    <property type="term" value="F:FMN binding"/>
    <property type="evidence" value="ECO:0007669"/>
    <property type="project" value="InterPro"/>
</dbReference>
<dbReference type="EMBL" id="AP023368">
    <property type="protein sequence ID" value="BCJ99055.1"/>
    <property type="molecule type" value="Genomic_DNA"/>
</dbReference>
<proteinExistence type="predicted"/>
<reference evidence="2 3" key="2">
    <citation type="submission" date="2020-08" db="EMBL/GenBank/DDBJ databases">
        <authorList>
            <person name="Ueki A."/>
            <person name="Tonouchi A."/>
        </authorList>
    </citation>
    <scope>NUCLEOTIDE SEQUENCE [LARGE SCALE GENOMIC DNA]</scope>
    <source>
        <strain evidence="2 3">CTTW</strain>
    </source>
</reference>
<dbReference type="KEGG" id="acht:bsdcttw_20960"/>
<gene>
    <name evidence="2" type="ORF">bsdcttw_20960</name>
</gene>
<evidence type="ECO:0000259" key="1">
    <source>
        <dbReference type="SMART" id="SM00900"/>
    </source>
</evidence>
<evidence type="ECO:0000313" key="2">
    <source>
        <dbReference type="EMBL" id="BCJ99055.1"/>
    </source>
</evidence>
<name>A0A7I8DPQ3_9FIRM</name>
<dbReference type="SMART" id="SM00900">
    <property type="entry name" value="FMN_bind"/>
    <property type="match status" value="1"/>
</dbReference>
<dbReference type="GO" id="GO:0016020">
    <property type="term" value="C:membrane"/>
    <property type="evidence" value="ECO:0007669"/>
    <property type="project" value="InterPro"/>
</dbReference>
<sequence length="141" mass="15687">MKSKRKFKIQIAIVVIILLITASLAGGFFFTASERREAKNLPIDSIDFSQLKDGTFVGDYEGGMYKWRANKVQVTIASGKVVNIKLLEQTEKRPTEFTEELFGRVIQTQSLQVDAISGATLTSKAYLKGLENALNKAQINK</sequence>
<dbReference type="Gene3D" id="3.90.1010.20">
    <property type="match status" value="1"/>
</dbReference>
<dbReference type="InterPro" id="IPR007329">
    <property type="entry name" value="FMN-bd"/>
</dbReference>
<organism evidence="2 3">
    <name type="scientific">Anaerocolumna chitinilytica</name>
    <dbReference type="NCBI Taxonomy" id="1727145"/>
    <lineage>
        <taxon>Bacteria</taxon>
        <taxon>Bacillati</taxon>
        <taxon>Bacillota</taxon>
        <taxon>Clostridia</taxon>
        <taxon>Lachnospirales</taxon>
        <taxon>Lachnospiraceae</taxon>
        <taxon>Anaerocolumna</taxon>
    </lineage>
</organism>
<feature type="domain" description="FMN-binding" evidence="1">
    <location>
        <begin position="65"/>
        <end position="137"/>
    </location>
</feature>
<accession>A0A7I8DPQ3</accession>
<dbReference type="Pfam" id="PF04205">
    <property type="entry name" value="FMN_bind"/>
    <property type="match status" value="1"/>
</dbReference>
<dbReference type="AlphaFoldDB" id="A0A7I8DPQ3"/>
<dbReference type="Proteomes" id="UP000515703">
    <property type="component" value="Chromosome"/>
</dbReference>
<evidence type="ECO:0000313" key="3">
    <source>
        <dbReference type="Proteomes" id="UP000515703"/>
    </source>
</evidence>